<dbReference type="PANTHER" id="PTHR40699">
    <property type="entry name" value="UPF0179 PROTEIN MJ1627"/>
    <property type="match status" value="1"/>
</dbReference>
<evidence type="ECO:0000256" key="1">
    <source>
        <dbReference type="ARBA" id="ARBA00010824"/>
    </source>
</evidence>
<comment type="similarity">
    <text evidence="1 2">Belongs to the UPF0179 family.</text>
</comment>
<dbReference type="HAMAP" id="MF_00498">
    <property type="entry name" value="UPF0179"/>
    <property type="match status" value="1"/>
</dbReference>
<dbReference type="Pfam" id="PF03684">
    <property type="entry name" value="UPF0179"/>
    <property type="match status" value="1"/>
</dbReference>
<comment type="caution">
    <text evidence="3">The sequence shown here is derived from an EMBL/GenBank/DDBJ whole genome shotgun (WGS) entry which is preliminary data.</text>
</comment>
<evidence type="ECO:0000313" key="4">
    <source>
        <dbReference type="Proteomes" id="UP000240569"/>
    </source>
</evidence>
<proteinExistence type="inferred from homology"/>
<gene>
    <name evidence="3" type="ORF">B9Q02_00535</name>
</gene>
<sequence length="162" mass="17943">MVNGANHTSSGIKLEEQNKKLITLIPNNVAKIGYEFVFTKITGTECESCKVRAVCLDNLSVGKKYVVKEVKMIEHHCPLVGLNAKVVQVELAETQVSIEKSRVIVGATISYSPINCNWKFCKNYTVCVDNGLLEGEKVKIIEKVSELDCPRGFKLARVLVKS</sequence>
<protein>
    <recommendedName>
        <fullName evidence="2">UPF0179 protein B9Q02_00535</fullName>
    </recommendedName>
</protein>
<dbReference type="EMBL" id="NEXD01000001">
    <property type="protein sequence ID" value="PSN86923.1"/>
    <property type="molecule type" value="Genomic_DNA"/>
</dbReference>
<reference evidence="3 4" key="1">
    <citation type="submission" date="2017-04" db="EMBL/GenBank/DDBJ databases">
        <title>Novel microbial lineages endemic to geothermal iron-oxide mats fill important gaps in the evolutionary history of Archaea.</title>
        <authorList>
            <person name="Jay Z.J."/>
            <person name="Beam J.P."/>
            <person name="Dlakic M."/>
            <person name="Rusch D.B."/>
            <person name="Kozubal M.A."/>
            <person name="Inskeep W.P."/>
        </authorList>
    </citation>
    <scope>NUCLEOTIDE SEQUENCE [LARGE SCALE GENOMIC DNA]</scope>
    <source>
        <strain evidence="3">BE_D</strain>
    </source>
</reference>
<name>A0A2R6AKQ9_9ARCH</name>
<dbReference type="Proteomes" id="UP000240569">
    <property type="component" value="Unassembled WGS sequence"/>
</dbReference>
<accession>A0A2R6AKQ9</accession>
<dbReference type="InterPro" id="IPR005369">
    <property type="entry name" value="UPF0179"/>
</dbReference>
<evidence type="ECO:0000256" key="2">
    <source>
        <dbReference type="HAMAP-Rule" id="MF_00498"/>
    </source>
</evidence>
<evidence type="ECO:0000313" key="3">
    <source>
        <dbReference type="EMBL" id="PSN86923.1"/>
    </source>
</evidence>
<dbReference type="PANTHER" id="PTHR40699:SF1">
    <property type="entry name" value="UPF0179 PROTEIN MJ1627"/>
    <property type="match status" value="1"/>
</dbReference>
<dbReference type="AlphaFoldDB" id="A0A2R6AKQ9"/>
<organism evidence="3 4">
    <name type="scientific">Candidatus Marsarchaeota G1 archaeon BE_D</name>
    <dbReference type="NCBI Taxonomy" id="1978156"/>
    <lineage>
        <taxon>Archaea</taxon>
        <taxon>Candidatus Marsarchaeota</taxon>
        <taxon>Candidatus Marsarchaeota group 1</taxon>
    </lineage>
</organism>